<proteinExistence type="predicted"/>
<dbReference type="GO" id="GO:0016853">
    <property type="term" value="F:isomerase activity"/>
    <property type="evidence" value="ECO:0007669"/>
    <property type="project" value="UniProtKB-KW"/>
</dbReference>
<reference evidence="3 4" key="1">
    <citation type="submission" date="2016-10" db="EMBL/GenBank/DDBJ databases">
        <authorList>
            <person name="Varghese N."/>
        </authorList>
    </citation>
    <scope>NUCLEOTIDE SEQUENCE [LARGE SCALE GENOMIC DNA]</scope>
    <source>
        <strain evidence="3 4">KB11</strain>
    </source>
</reference>
<feature type="domain" description="4-oxalocrotonate tautomerase-like" evidence="2">
    <location>
        <begin position="2"/>
        <end position="61"/>
    </location>
</feature>
<dbReference type="Pfam" id="PF01361">
    <property type="entry name" value="Tautomerase"/>
    <property type="match status" value="1"/>
</dbReference>
<evidence type="ECO:0000313" key="3">
    <source>
        <dbReference type="EMBL" id="ATZ59020.1"/>
    </source>
</evidence>
<dbReference type="GeneID" id="301001054"/>
<evidence type="ECO:0000259" key="2">
    <source>
        <dbReference type="Pfam" id="PF01361"/>
    </source>
</evidence>
<organism evidence="3 4">
    <name type="scientific">Methanobrevibacter smithii</name>
    <dbReference type="NCBI Taxonomy" id="2173"/>
    <lineage>
        <taxon>Archaea</taxon>
        <taxon>Methanobacteriati</taxon>
        <taxon>Methanobacteriota</taxon>
        <taxon>Methanomada group</taxon>
        <taxon>Methanobacteria</taxon>
        <taxon>Methanobacteriales</taxon>
        <taxon>Methanobacteriaceae</taxon>
        <taxon>Methanobrevibacter</taxon>
    </lineage>
</organism>
<name>A0A2H4U4H8_METSM</name>
<evidence type="ECO:0000256" key="1">
    <source>
        <dbReference type="ARBA" id="ARBA00023235"/>
    </source>
</evidence>
<gene>
    <name evidence="3" type="ORF">BK798_00625</name>
</gene>
<dbReference type="DNASU" id="5216845"/>
<protein>
    <submittedName>
        <fullName evidence="3">4-oxalocrotonate tautomerase</fullName>
    </submittedName>
</protein>
<sequence>MPVITIAGNDTISVEDKREMVKKVSEIVADSYGLPIEAITVLVQAYPKESIGVAGELLSDRE</sequence>
<dbReference type="InterPro" id="IPR004370">
    <property type="entry name" value="4-OT-like_dom"/>
</dbReference>
<dbReference type="AlphaFoldDB" id="A0A2H4U4H8"/>
<dbReference type="SUPFAM" id="SSF55331">
    <property type="entry name" value="Tautomerase/MIF"/>
    <property type="match status" value="1"/>
</dbReference>
<keyword evidence="1" id="KW-0413">Isomerase</keyword>
<dbReference type="Proteomes" id="UP000232133">
    <property type="component" value="Chromosome"/>
</dbReference>
<dbReference type="OMA" id="ANHMETD"/>
<dbReference type="NCBIfam" id="NF041920">
    <property type="entry name" value="DmpI"/>
    <property type="match status" value="1"/>
</dbReference>
<evidence type="ECO:0000313" key="4">
    <source>
        <dbReference type="Proteomes" id="UP000232133"/>
    </source>
</evidence>
<accession>A0A2H4U4H8</accession>
<dbReference type="RefSeq" id="WP_004036440.1">
    <property type="nucleotide sequence ID" value="NZ_CAYAST010000157.1"/>
</dbReference>
<dbReference type="Gene3D" id="3.30.429.10">
    <property type="entry name" value="Macrophage Migration Inhibitory Factor"/>
    <property type="match status" value="1"/>
</dbReference>
<dbReference type="InterPro" id="IPR014347">
    <property type="entry name" value="Tautomerase/MIF_sf"/>
</dbReference>
<dbReference type="EMBL" id="CP017803">
    <property type="protein sequence ID" value="ATZ59020.1"/>
    <property type="molecule type" value="Genomic_DNA"/>
</dbReference>